<dbReference type="AlphaFoldDB" id="A0A0W0WV14"/>
<name>A0A0W0WV14_9GAMM</name>
<reference evidence="2 3" key="1">
    <citation type="submission" date="2015-11" db="EMBL/GenBank/DDBJ databases">
        <title>Genomic analysis of 38 Legionella species identifies large and diverse effector repertoires.</title>
        <authorList>
            <person name="Burstein D."/>
            <person name="Amaro F."/>
            <person name="Zusman T."/>
            <person name="Lifshitz Z."/>
            <person name="Cohen O."/>
            <person name="Gilbert J.A."/>
            <person name="Pupko T."/>
            <person name="Shuman H.A."/>
            <person name="Segal G."/>
        </authorList>
    </citation>
    <scope>NUCLEOTIDE SEQUENCE [LARGE SCALE GENOMIC DNA]</scope>
    <source>
        <strain evidence="2 3">ATCC 49506</strain>
    </source>
</reference>
<evidence type="ECO:0000313" key="2">
    <source>
        <dbReference type="EMBL" id="KTD36160.1"/>
    </source>
</evidence>
<accession>A0A0W0WV14</accession>
<dbReference type="RefSeq" id="WP_058504182.1">
    <property type="nucleotide sequence ID" value="NZ_CAAAIF010000001.1"/>
</dbReference>
<dbReference type="EMBL" id="LNYO01000013">
    <property type="protein sequence ID" value="KTD36160.1"/>
    <property type="molecule type" value="Genomic_DNA"/>
</dbReference>
<keyword evidence="3" id="KW-1185">Reference proteome</keyword>
<gene>
    <name evidence="2" type="ORF">Lnau_1144</name>
</gene>
<dbReference type="PATRIC" id="fig|45070.6.peg.1209"/>
<dbReference type="STRING" id="45070.Lnau_1144"/>
<proteinExistence type="predicted"/>
<evidence type="ECO:0000256" key="1">
    <source>
        <dbReference type="SAM" id="MobiDB-lite"/>
    </source>
</evidence>
<sequence>MSLRREYDDHHSFSEYSYEDEEDQEKLSHKRQVRKALEEKLERKRLKEEFDELDGEFDWDELDR</sequence>
<feature type="region of interest" description="Disordered" evidence="1">
    <location>
        <begin position="1"/>
        <end position="29"/>
    </location>
</feature>
<organism evidence="2 3">
    <name type="scientific">Legionella nautarum</name>
    <dbReference type="NCBI Taxonomy" id="45070"/>
    <lineage>
        <taxon>Bacteria</taxon>
        <taxon>Pseudomonadati</taxon>
        <taxon>Pseudomonadota</taxon>
        <taxon>Gammaproteobacteria</taxon>
        <taxon>Legionellales</taxon>
        <taxon>Legionellaceae</taxon>
        <taxon>Legionella</taxon>
    </lineage>
</organism>
<dbReference type="Proteomes" id="UP000054725">
    <property type="component" value="Unassembled WGS sequence"/>
</dbReference>
<comment type="caution">
    <text evidence="2">The sequence shown here is derived from an EMBL/GenBank/DDBJ whole genome shotgun (WGS) entry which is preliminary data.</text>
</comment>
<protein>
    <submittedName>
        <fullName evidence="2">Uncharacterized protein</fullName>
    </submittedName>
</protein>
<feature type="compositionally biased region" description="Basic and acidic residues" evidence="1">
    <location>
        <begin position="1"/>
        <end position="13"/>
    </location>
</feature>
<evidence type="ECO:0000313" key="3">
    <source>
        <dbReference type="Proteomes" id="UP000054725"/>
    </source>
</evidence>